<keyword evidence="4" id="KW-1185">Reference proteome</keyword>
<dbReference type="Pfam" id="PF02517">
    <property type="entry name" value="Rce1-like"/>
    <property type="match status" value="1"/>
</dbReference>
<feature type="domain" description="CAAX prenyl protease 2/Lysostaphin resistance protein A-like" evidence="2">
    <location>
        <begin position="185"/>
        <end position="279"/>
    </location>
</feature>
<feature type="transmembrane region" description="Helical" evidence="1">
    <location>
        <begin position="273"/>
        <end position="291"/>
    </location>
</feature>
<feature type="transmembrane region" description="Helical" evidence="1">
    <location>
        <begin position="152"/>
        <end position="169"/>
    </location>
</feature>
<gene>
    <name evidence="3" type="ORF">HLVA_20360</name>
</gene>
<dbReference type="GO" id="GO:0004175">
    <property type="term" value="F:endopeptidase activity"/>
    <property type="evidence" value="ECO:0007669"/>
    <property type="project" value="UniProtKB-ARBA"/>
</dbReference>
<feature type="transmembrane region" description="Helical" evidence="1">
    <location>
        <begin position="26"/>
        <end position="46"/>
    </location>
</feature>
<keyword evidence="1" id="KW-0812">Transmembrane</keyword>
<dbReference type="EMBL" id="AP027059">
    <property type="protein sequence ID" value="BDU51467.1"/>
    <property type="molecule type" value="Genomic_DNA"/>
</dbReference>
<evidence type="ECO:0000259" key="2">
    <source>
        <dbReference type="Pfam" id="PF02517"/>
    </source>
</evidence>
<protein>
    <recommendedName>
        <fullName evidence="2">CAAX prenyl protease 2/Lysostaphin resistance protein A-like domain-containing protein</fullName>
    </recommendedName>
</protein>
<dbReference type="Proteomes" id="UP001321582">
    <property type="component" value="Chromosome"/>
</dbReference>
<sequence>MNIESLILKKNNKLLYLKSFFNKENFMILFFAFVIVGIEGLIRFFFKDNIYLKNSFIDVFVFGGYYLIYAFYSKKEKRLQISFSILVVLLMMLILENIFNGFIYNRELQYFNSYGNVNLLILLFYIIPIIIVNLEKLKNINLKILTMFSQQIFRGILAGGFFIINYIAYQNLIGFKIYITGNIKVIIGIVIMSVFYSVGEELFFRKLLLEDLIKNGINYRLAYFLTSILFTLKVFLVPELTTDMIYRLIPASLLLFGLSIAFSHIYIKYNKSIVINVLIRSSIFSVYLLTYF</sequence>
<feature type="transmembrane region" description="Helical" evidence="1">
    <location>
        <begin position="79"/>
        <end position="99"/>
    </location>
</feature>
<feature type="transmembrane region" description="Helical" evidence="1">
    <location>
        <begin position="244"/>
        <end position="266"/>
    </location>
</feature>
<keyword evidence="1" id="KW-1133">Transmembrane helix</keyword>
<dbReference type="RefSeq" id="WP_307904357.1">
    <property type="nucleotide sequence ID" value="NZ_AP027059.1"/>
</dbReference>
<evidence type="ECO:0000256" key="1">
    <source>
        <dbReference type="SAM" id="Phobius"/>
    </source>
</evidence>
<dbReference type="GO" id="GO:0080120">
    <property type="term" value="P:CAAX-box protein maturation"/>
    <property type="evidence" value="ECO:0007669"/>
    <property type="project" value="UniProtKB-ARBA"/>
</dbReference>
<feature type="transmembrane region" description="Helical" evidence="1">
    <location>
        <begin position="175"/>
        <end position="198"/>
    </location>
</feature>
<name>A0AAU9DG70_9FUSO</name>
<accession>A0AAU9DG70</accession>
<proteinExistence type="predicted"/>
<feature type="transmembrane region" description="Helical" evidence="1">
    <location>
        <begin position="219"/>
        <end position="238"/>
    </location>
</feature>
<keyword evidence="1" id="KW-0472">Membrane</keyword>
<organism evidence="3 4">
    <name type="scientific">Haliovirga abyssi</name>
    <dbReference type="NCBI Taxonomy" id="2996794"/>
    <lineage>
        <taxon>Bacteria</taxon>
        <taxon>Fusobacteriati</taxon>
        <taxon>Fusobacteriota</taxon>
        <taxon>Fusobacteriia</taxon>
        <taxon>Fusobacteriales</taxon>
        <taxon>Haliovirgaceae</taxon>
        <taxon>Haliovirga</taxon>
    </lineage>
</organism>
<evidence type="ECO:0000313" key="4">
    <source>
        <dbReference type="Proteomes" id="UP001321582"/>
    </source>
</evidence>
<evidence type="ECO:0000313" key="3">
    <source>
        <dbReference type="EMBL" id="BDU51467.1"/>
    </source>
</evidence>
<dbReference type="AlphaFoldDB" id="A0AAU9DG70"/>
<dbReference type="InterPro" id="IPR003675">
    <property type="entry name" value="Rce1/LyrA-like_dom"/>
</dbReference>
<reference evidence="3 4" key="1">
    <citation type="submission" date="2022-11" db="EMBL/GenBank/DDBJ databases">
        <title>Haliovirga abyssi gen. nov., sp. nov., a mesophilic fermentative bacterium isolated from the Iheya North hydrothermal field and the proposal of Haliovirgaceae fam. nov.</title>
        <authorList>
            <person name="Miyazaki U."/>
            <person name="Tame A."/>
            <person name="Miyazaki J."/>
            <person name="Takai K."/>
            <person name="Sawayama S."/>
            <person name="Kitajima M."/>
            <person name="Okamoto A."/>
            <person name="Nakagawa S."/>
        </authorList>
    </citation>
    <scope>NUCLEOTIDE SEQUENCE [LARGE SCALE GENOMIC DNA]</scope>
    <source>
        <strain evidence="3 4">IC12</strain>
    </source>
</reference>
<feature type="transmembrane region" description="Helical" evidence="1">
    <location>
        <begin position="111"/>
        <end position="132"/>
    </location>
</feature>
<feature type="transmembrane region" description="Helical" evidence="1">
    <location>
        <begin position="52"/>
        <end position="72"/>
    </location>
</feature>
<dbReference type="KEGG" id="haby:HLVA_20360"/>